<evidence type="ECO:0000313" key="2">
    <source>
        <dbReference type="EMBL" id="KYO44909.1"/>
    </source>
</evidence>
<name>A0A151P7L5_ALLMI</name>
<evidence type="ECO:0000313" key="3">
    <source>
        <dbReference type="Proteomes" id="UP000050525"/>
    </source>
</evidence>
<sequence length="109" mass="12072">MVARIGGGSPFKLTPGSRLGSRADIRLRNPQVAWIGGGNPLKLTPGSRLGSRADIRLRNPQGRIDQNHSCAAVNWLQEQERKRLQLKREFAESLTGFGYTEEKNAETSK</sequence>
<organism evidence="2 3">
    <name type="scientific">Alligator mississippiensis</name>
    <name type="common">American alligator</name>
    <dbReference type="NCBI Taxonomy" id="8496"/>
    <lineage>
        <taxon>Eukaryota</taxon>
        <taxon>Metazoa</taxon>
        <taxon>Chordata</taxon>
        <taxon>Craniata</taxon>
        <taxon>Vertebrata</taxon>
        <taxon>Euteleostomi</taxon>
        <taxon>Archelosauria</taxon>
        <taxon>Archosauria</taxon>
        <taxon>Crocodylia</taxon>
        <taxon>Alligatoridae</taxon>
        <taxon>Alligatorinae</taxon>
        <taxon>Alligator</taxon>
    </lineage>
</organism>
<gene>
    <name evidence="2" type="ORF">Y1Q_0022980</name>
</gene>
<comment type="caution">
    <text evidence="2">The sequence shown here is derived from an EMBL/GenBank/DDBJ whole genome shotgun (WGS) entry which is preliminary data.</text>
</comment>
<dbReference type="AlphaFoldDB" id="A0A151P7L5"/>
<keyword evidence="3" id="KW-1185">Reference proteome</keyword>
<protein>
    <submittedName>
        <fullName evidence="2">Uncharacterized protein</fullName>
    </submittedName>
</protein>
<proteinExistence type="predicted"/>
<dbReference type="EMBL" id="AKHW03000640">
    <property type="protein sequence ID" value="KYO44909.1"/>
    <property type="molecule type" value="Genomic_DNA"/>
</dbReference>
<reference evidence="2 3" key="1">
    <citation type="journal article" date="2012" name="Genome Biol.">
        <title>Sequencing three crocodilian genomes to illuminate the evolution of archosaurs and amniotes.</title>
        <authorList>
            <person name="St John J.A."/>
            <person name="Braun E.L."/>
            <person name="Isberg S.R."/>
            <person name="Miles L.G."/>
            <person name="Chong A.Y."/>
            <person name="Gongora J."/>
            <person name="Dalzell P."/>
            <person name="Moran C."/>
            <person name="Bed'hom B."/>
            <person name="Abzhanov A."/>
            <person name="Burgess S.C."/>
            <person name="Cooksey A.M."/>
            <person name="Castoe T.A."/>
            <person name="Crawford N.G."/>
            <person name="Densmore L.D."/>
            <person name="Drew J.C."/>
            <person name="Edwards S.V."/>
            <person name="Faircloth B.C."/>
            <person name="Fujita M.K."/>
            <person name="Greenwold M.J."/>
            <person name="Hoffmann F.G."/>
            <person name="Howard J.M."/>
            <person name="Iguchi T."/>
            <person name="Janes D.E."/>
            <person name="Khan S.Y."/>
            <person name="Kohno S."/>
            <person name="de Koning A.J."/>
            <person name="Lance S.L."/>
            <person name="McCarthy F.M."/>
            <person name="McCormack J.E."/>
            <person name="Merchant M.E."/>
            <person name="Peterson D.G."/>
            <person name="Pollock D.D."/>
            <person name="Pourmand N."/>
            <person name="Raney B.J."/>
            <person name="Roessler K.A."/>
            <person name="Sanford J.R."/>
            <person name="Sawyer R.H."/>
            <person name="Schmidt C.J."/>
            <person name="Triplett E.W."/>
            <person name="Tuberville T.D."/>
            <person name="Venegas-Anaya M."/>
            <person name="Howard J.T."/>
            <person name="Jarvis E.D."/>
            <person name="Guillette L.J.Jr."/>
            <person name="Glenn T.C."/>
            <person name="Green R.E."/>
            <person name="Ray D.A."/>
        </authorList>
    </citation>
    <scope>NUCLEOTIDE SEQUENCE [LARGE SCALE GENOMIC DNA]</scope>
    <source>
        <strain evidence="2">KSC_2009_1</strain>
    </source>
</reference>
<evidence type="ECO:0000256" key="1">
    <source>
        <dbReference type="SAM" id="MobiDB-lite"/>
    </source>
</evidence>
<feature type="region of interest" description="Disordered" evidence="1">
    <location>
        <begin position="1"/>
        <end position="22"/>
    </location>
</feature>
<accession>A0A151P7L5</accession>
<dbReference type="Proteomes" id="UP000050525">
    <property type="component" value="Unassembled WGS sequence"/>
</dbReference>